<organism evidence="1 2">
    <name type="scientific">Penicillium egyptiacum</name>
    <dbReference type="NCBI Taxonomy" id="1303716"/>
    <lineage>
        <taxon>Eukaryota</taxon>
        <taxon>Fungi</taxon>
        <taxon>Dikarya</taxon>
        <taxon>Ascomycota</taxon>
        <taxon>Pezizomycotina</taxon>
        <taxon>Eurotiomycetes</taxon>
        <taxon>Eurotiomycetidae</taxon>
        <taxon>Eurotiales</taxon>
        <taxon>Aspergillaceae</taxon>
        <taxon>Penicillium</taxon>
    </lineage>
</organism>
<keyword evidence="2" id="KW-1185">Reference proteome</keyword>
<evidence type="ECO:0000313" key="2">
    <source>
        <dbReference type="Proteomes" id="UP001154252"/>
    </source>
</evidence>
<gene>
    <name evidence="1" type="ORF">PEGY_LOCUS9876</name>
</gene>
<dbReference type="OrthoDB" id="3478523at2759"/>
<accession>A0A9W4KKE9</accession>
<dbReference type="EMBL" id="CAJVRC010000898">
    <property type="protein sequence ID" value="CAG8909087.1"/>
    <property type="molecule type" value="Genomic_DNA"/>
</dbReference>
<protein>
    <submittedName>
        <fullName evidence="1">Uncharacterized protein</fullName>
    </submittedName>
</protein>
<dbReference type="AlphaFoldDB" id="A0A9W4KKE9"/>
<name>A0A9W4KKE9_9EURO</name>
<evidence type="ECO:0000313" key="1">
    <source>
        <dbReference type="EMBL" id="CAG8909087.1"/>
    </source>
</evidence>
<proteinExistence type="predicted"/>
<comment type="caution">
    <text evidence="1">The sequence shown here is derived from an EMBL/GenBank/DDBJ whole genome shotgun (WGS) entry which is preliminary data.</text>
</comment>
<dbReference type="Proteomes" id="UP001154252">
    <property type="component" value="Unassembled WGS sequence"/>
</dbReference>
<sequence>MTQPVCVFGPHEVALSREAPQYPFTLFSISFLRLNSLKHDRRDKMGNQKTPPSSIVCNIAAMPTELAHQIIDDLRVWDILKLLCYDNDRVDACIMSHPICRNMLGADPKTFAKWKFAAHLYKDIFTAVGKASVPENWAGTDYLGANIHCVKPQNYGEILNRMKDRIDGELNIHWCKTDLTRFGAPNYSNRFGYLKRDYSFEELRTCWHDIQKAKANLFQLRASELRWTADMLETNPDILKRTLDPAQEFRPNTAHIVSRLRHTADAIIRTPAKKFIFSEHFSYDFLAIIPFDSALDQLLHMMQKHGIIEGDQVAASKTIVLAGAASHPSSIINSVRIVIDGMPKFYISPPEAAEQKAEFAWRNAANKDGDLLRTANTPWSEPCDANERVSLEGPYFTPFKYGGNKSYWRPPALHLDLHHEMEKEWLVSFVEVYRYLKNLDG</sequence>
<reference evidence="1" key="1">
    <citation type="submission" date="2021-07" db="EMBL/GenBank/DDBJ databases">
        <authorList>
            <person name="Branca A.L. A."/>
        </authorList>
    </citation>
    <scope>NUCLEOTIDE SEQUENCE</scope>
</reference>